<evidence type="ECO:0008006" key="4">
    <source>
        <dbReference type="Google" id="ProtNLM"/>
    </source>
</evidence>
<organism evidence="2 3">
    <name type="scientific">Mixia osmundae (strain CBS 9802 / IAM 14324 / JCM 22182 / KY 12970)</name>
    <dbReference type="NCBI Taxonomy" id="764103"/>
    <lineage>
        <taxon>Eukaryota</taxon>
        <taxon>Fungi</taxon>
        <taxon>Dikarya</taxon>
        <taxon>Basidiomycota</taxon>
        <taxon>Pucciniomycotina</taxon>
        <taxon>Mixiomycetes</taxon>
        <taxon>Mixiales</taxon>
        <taxon>Mixiaceae</taxon>
        <taxon>Mixia</taxon>
    </lineage>
</organism>
<dbReference type="STRING" id="764103.G7DXK9"/>
<keyword evidence="1" id="KW-0175">Coiled coil</keyword>
<proteinExistence type="predicted"/>
<keyword evidence="3" id="KW-1185">Reference proteome</keyword>
<reference evidence="2 3" key="1">
    <citation type="journal article" date="2011" name="J. Gen. Appl. Microbiol.">
        <title>Draft genome sequencing of the enigmatic basidiomycete Mixia osmundae.</title>
        <authorList>
            <person name="Nishida H."/>
            <person name="Nagatsuka Y."/>
            <person name="Sugiyama J."/>
        </authorList>
    </citation>
    <scope>NUCLEOTIDE SEQUENCE [LARGE SCALE GENOMIC DNA]</scope>
    <source>
        <strain evidence="3">CBS 9802 / IAM 14324 / JCM 22182 / KY 12970</strain>
    </source>
</reference>
<dbReference type="RefSeq" id="XP_014569819.1">
    <property type="nucleotide sequence ID" value="XM_014714333.1"/>
</dbReference>
<dbReference type="InterPro" id="IPR027267">
    <property type="entry name" value="AH/BAR_dom_sf"/>
</dbReference>
<evidence type="ECO:0000313" key="2">
    <source>
        <dbReference type="EMBL" id="GAA95319.1"/>
    </source>
</evidence>
<dbReference type="Proteomes" id="UP000009131">
    <property type="component" value="Unassembled WGS sequence"/>
</dbReference>
<dbReference type="OrthoDB" id="5549748at2759"/>
<sequence length="367" mass="39871">MLSSRKICLHVILKLSAERFGKRTVASFALRAVKLGGSASTSDWPSEASMSSWKAFQGNLTSLTSGLKNVDLSNTTEKLNKQFATFSQQVRETTGQLEEDGVTELPEEYKTLERKVDALRATHLSLLKITKAYETETYDYPTQINESLTEGFALVSHSLTSWAAVAAKGTNLPAPTVTDKAPEQHKTLSHALSRASANSALELTSKSSQPDQLGSVLQTYAVAQDKVGQLRLDQDALIRAEFNNPWSATLNSAINAAMKARQSVKTARLYLDTCRTKLKNASAAKQEQARLEVEAAEERLVTETEQAIGIMASLLANPEPIKNIAALAKAQQSYHEQAAKVLQGITASLDEASVQADGEYRKSRGIA</sequence>
<name>G7DXK9_MIXOS</name>
<evidence type="ECO:0000313" key="3">
    <source>
        <dbReference type="Proteomes" id="UP000009131"/>
    </source>
</evidence>
<evidence type="ECO:0000256" key="1">
    <source>
        <dbReference type="SAM" id="Coils"/>
    </source>
</evidence>
<protein>
    <recommendedName>
        <fullName evidence="4">BAR domain-containing protein</fullName>
    </recommendedName>
</protein>
<dbReference type="AlphaFoldDB" id="G7DXK9"/>
<accession>G7DXK9</accession>
<dbReference type="EMBL" id="BABT02000061">
    <property type="protein sequence ID" value="GAA95319.1"/>
    <property type="molecule type" value="Genomic_DNA"/>
</dbReference>
<gene>
    <name evidence="2" type="primary">Mo01976</name>
    <name evidence="2" type="ORF">E5Q_01976</name>
</gene>
<dbReference type="OMA" id="NIMFATR"/>
<dbReference type="InterPro" id="IPR018859">
    <property type="entry name" value="BAR_dom-cont"/>
</dbReference>
<reference evidence="2 3" key="2">
    <citation type="journal article" date="2012" name="Open Biol.">
        <title>Characteristics of nucleosomes and linker DNA regions on the genome of the basidiomycete Mixia osmundae revealed by mono- and dinucleosome mapping.</title>
        <authorList>
            <person name="Nishida H."/>
            <person name="Kondo S."/>
            <person name="Matsumoto T."/>
            <person name="Suzuki Y."/>
            <person name="Yoshikawa H."/>
            <person name="Taylor T.D."/>
            <person name="Sugiyama J."/>
        </authorList>
    </citation>
    <scope>NUCLEOTIDE SEQUENCE [LARGE SCALE GENOMIC DNA]</scope>
    <source>
        <strain evidence="3">CBS 9802 / IAM 14324 / JCM 22182 / KY 12970</strain>
    </source>
</reference>
<comment type="caution">
    <text evidence="2">The sequence shown here is derived from an EMBL/GenBank/DDBJ whole genome shotgun (WGS) entry which is preliminary data.</text>
</comment>
<dbReference type="Gene3D" id="1.20.1270.60">
    <property type="entry name" value="Arfaptin homology (AH) domain/BAR domain"/>
    <property type="match status" value="1"/>
</dbReference>
<dbReference type="HOGENOM" id="CLU_059017_1_0_1"/>
<dbReference type="SUPFAM" id="SSF103657">
    <property type="entry name" value="BAR/IMD domain-like"/>
    <property type="match status" value="1"/>
</dbReference>
<feature type="coiled-coil region" evidence="1">
    <location>
        <begin position="279"/>
        <end position="306"/>
    </location>
</feature>
<dbReference type="eggNOG" id="ENOG502QQ2V">
    <property type="taxonomic scope" value="Eukaryota"/>
</dbReference>
<dbReference type="FunCoup" id="G7DXK9">
    <property type="interactions" value="11"/>
</dbReference>
<dbReference type="InParanoid" id="G7DXK9"/>
<dbReference type="Pfam" id="PF10455">
    <property type="entry name" value="BAR_2"/>
    <property type="match status" value="1"/>
</dbReference>